<evidence type="ECO:0000256" key="2">
    <source>
        <dbReference type="ARBA" id="ARBA00023125"/>
    </source>
</evidence>
<dbReference type="CDD" id="cd07377">
    <property type="entry name" value="WHTH_GntR"/>
    <property type="match status" value="1"/>
</dbReference>
<dbReference type="RefSeq" id="WP_206708415.1">
    <property type="nucleotide sequence ID" value="NZ_CP059066.1"/>
</dbReference>
<dbReference type="GO" id="GO:0003700">
    <property type="term" value="F:DNA-binding transcription factor activity"/>
    <property type="evidence" value="ECO:0007669"/>
    <property type="project" value="InterPro"/>
</dbReference>
<dbReference type="Proteomes" id="UP000662904">
    <property type="component" value="Chromosome"/>
</dbReference>
<dbReference type="EMBL" id="CP059066">
    <property type="protein sequence ID" value="QSQ08183.1"/>
    <property type="molecule type" value="Genomic_DNA"/>
</dbReference>
<keyword evidence="3" id="KW-0804">Transcription</keyword>
<dbReference type="GO" id="GO:0003677">
    <property type="term" value="F:DNA binding"/>
    <property type="evidence" value="ECO:0007669"/>
    <property type="project" value="UniProtKB-KW"/>
</dbReference>
<organism evidence="5 6">
    <name type="scientific">Koleobacter methoxysyntrophicus</name>
    <dbReference type="NCBI Taxonomy" id="2751313"/>
    <lineage>
        <taxon>Bacteria</taxon>
        <taxon>Bacillati</taxon>
        <taxon>Bacillota</taxon>
        <taxon>Clostridia</taxon>
        <taxon>Koleobacterales</taxon>
        <taxon>Koleobacteraceae</taxon>
        <taxon>Koleobacter</taxon>
    </lineage>
</organism>
<keyword evidence="1" id="KW-0805">Transcription regulation</keyword>
<dbReference type="KEGG" id="kme:H0A61_00503"/>
<dbReference type="PANTHER" id="PTHR38445">
    <property type="entry name" value="HTH-TYPE TRANSCRIPTIONAL REPRESSOR YTRA"/>
    <property type="match status" value="1"/>
</dbReference>
<dbReference type="InterPro" id="IPR036388">
    <property type="entry name" value="WH-like_DNA-bd_sf"/>
</dbReference>
<dbReference type="InterPro" id="IPR000524">
    <property type="entry name" value="Tscrpt_reg_HTH_GntR"/>
</dbReference>
<dbReference type="PANTHER" id="PTHR38445:SF9">
    <property type="entry name" value="HTH-TYPE TRANSCRIPTIONAL REPRESSOR YTRA"/>
    <property type="match status" value="1"/>
</dbReference>
<feature type="domain" description="HTH gntR-type" evidence="4">
    <location>
        <begin position="11"/>
        <end position="79"/>
    </location>
</feature>
<dbReference type="AlphaFoldDB" id="A0A8A0RIY7"/>
<dbReference type="PROSITE" id="PS50949">
    <property type="entry name" value="HTH_GNTR"/>
    <property type="match status" value="1"/>
</dbReference>
<keyword evidence="2" id="KW-0238">DNA-binding</keyword>
<dbReference type="PRINTS" id="PR00035">
    <property type="entry name" value="HTHGNTR"/>
</dbReference>
<gene>
    <name evidence="5" type="primary">ytrA_1</name>
    <name evidence="5" type="ORF">H0A61_00503</name>
</gene>
<dbReference type="SMART" id="SM00345">
    <property type="entry name" value="HTH_GNTR"/>
    <property type="match status" value="1"/>
</dbReference>
<dbReference type="SUPFAM" id="SSF46785">
    <property type="entry name" value="Winged helix' DNA-binding domain"/>
    <property type="match status" value="1"/>
</dbReference>
<accession>A0A8A0RIY7</accession>
<sequence>MWFYIDPDSPVPIYIQIKQQIKKAAAGGVFKPGEKLPSVRELARELTVNPNTVSKAYQELENEGVIIKERGIGMFVSAGQTAESKEDRIESVADILEKLFIEAYHLNLTSSELKALFEEYLARWSGKLDDRG</sequence>
<dbReference type="InterPro" id="IPR036390">
    <property type="entry name" value="WH_DNA-bd_sf"/>
</dbReference>
<reference evidence="5" key="1">
    <citation type="submission" date="2020-07" db="EMBL/GenBank/DDBJ databases">
        <title>Koleobacter methoxysyntrophicus gen. nov., sp. nov., a novel anaerobic bacterium isolated from deep subsurface oil field and proposal of Koleobacterales ord. nov. in the phylum Firmicutes.</title>
        <authorList>
            <person name="Sakamoto S."/>
            <person name="Tamaki H."/>
        </authorList>
    </citation>
    <scope>NUCLEOTIDE SEQUENCE</scope>
    <source>
        <strain evidence="5">NRmbB1</strain>
    </source>
</reference>
<dbReference type="Gene3D" id="1.10.10.10">
    <property type="entry name" value="Winged helix-like DNA-binding domain superfamily/Winged helix DNA-binding domain"/>
    <property type="match status" value="1"/>
</dbReference>
<evidence type="ECO:0000313" key="6">
    <source>
        <dbReference type="Proteomes" id="UP000662904"/>
    </source>
</evidence>
<protein>
    <submittedName>
        <fullName evidence="5">HTH-type transcriptional repressor YtrA</fullName>
    </submittedName>
</protein>
<keyword evidence="6" id="KW-1185">Reference proteome</keyword>
<name>A0A8A0RIY7_9FIRM</name>
<evidence type="ECO:0000256" key="3">
    <source>
        <dbReference type="ARBA" id="ARBA00023163"/>
    </source>
</evidence>
<proteinExistence type="predicted"/>
<evidence type="ECO:0000259" key="4">
    <source>
        <dbReference type="PROSITE" id="PS50949"/>
    </source>
</evidence>
<dbReference type="Pfam" id="PF00392">
    <property type="entry name" value="GntR"/>
    <property type="match status" value="1"/>
</dbReference>
<evidence type="ECO:0000313" key="5">
    <source>
        <dbReference type="EMBL" id="QSQ08183.1"/>
    </source>
</evidence>
<evidence type="ECO:0000256" key="1">
    <source>
        <dbReference type="ARBA" id="ARBA00023015"/>
    </source>
</evidence>